<sequence length="1165" mass="130096">MPKDLAPGKNRSIESNDPDHATRVFRKWTYIPELVVFDLDFTMWFPAMDELHNDKIIKDPVTGDVTDAIGWQVHFYPEIHSVLSVLKTDPQFRNTKIGVASRTEEIDTAKKVLSLMDVELRGEDGELVAKKPLGDIADFVTVFPGSKTTHFKQLKDQSGVQFEEMLFNDDDMENVHDVGALGVVDVMAAGNGGLPIAQEATECAKMKLKAKRAKGSASGSVSRLHSVSRKWDHIPRLVVFDLDFTLWYPEMYELWGAPFKKNSSTGVVTDCKGEQVHFFGAVHTVLSILETDPQFRDTTEVAVASRTTEPKWAKTCMRLMDVDIGGAESKEENEEEDLEEVKEEEETGKKSLQSIVDYEAIYPRNKRVHFEQLKKDSGIPYEDMLFFDNEYGNVHDIQKLGVTCAYCPQGLTEGSWIQGMEAFQAAKRNTALTANQLATMASARHVSRWRLCRSPPGPNSSETSPSSSQTTSEAAVTISSATPPVSLRYLNEFVGKLHCAPALLQHGLFPDAKEVTESMALFNAVRRYIEPKSKDKDATRDGKHDGIVVVGDGNTPRTAAMFAFRMRGWKCYSVDPAMEKGTSERSKGWEDVANLVVVRNKIENVRIALRRAIVVLVHAHVTLDQALSAVQADQVCGVVTLPCCNWYGQQESLFGRGPDLVYDDFSVLSDHREIRLWVGDNSRQGSGNVNTSHADLSLTSSVMKGCVRKEMIASSDESEICTENSENLTEDLRKHDGVLDFIGDTLGELSRDASSMSEEEYMAEEQTIGSNLPSAVASHLSTDTHVLALGWHSRRLAVRVLLRDRYTNVYTISLAEKMSFSADDNGKRGVKTMKLQLHKCSVDLDAEEENEDEALKLESCGLFTLQSSFVIPRTGIESEEEEITVSFENEGAQDSPLACVLDAGFLFRGFRGRAKKDPSFFRLLCRTLGQFVDDSQTTDRSASLVCLTPRKQWRKKEFLTHPDLGYDVQSLIATRKQLPATPVYIYCCFKRQTLSSAIDQASKPEETNTIARDSALETWLELDKKLNTRQSELQDQLLVIDSPETRVKAAQDQEQVVAEATDKSKSRRVYVQVTGEITRVRRFSNGMAFLSLELAGSGYDRPLQVFLQRDTLGWSPMIFTKVVSLFRKGDELVAVGFMARNARGHSMLQVEALSLARTGEFEAYN</sequence>
<dbReference type="PANTHER" id="PTHR17901:SF14">
    <property type="entry name" value="MAGNESIUM-DEPENDENT PHOSPHATASE 1"/>
    <property type="match status" value="1"/>
</dbReference>
<dbReference type="InterPro" id="IPR012340">
    <property type="entry name" value="NA-bd_OB-fold"/>
</dbReference>
<evidence type="ECO:0000313" key="2">
    <source>
        <dbReference type="EMBL" id="KAK1944280.1"/>
    </source>
</evidence>
<dbReference type="InterPro" id="IPR010036">
    <property type="entry name" value="MDP_1_eu_arc"/>
</dbReference>
<dbReference type="EMBL" id="JASMQC010000006">
    <property type="protein sequence ID" value="KAK1944280.1"/>
    <property type="molecule type" value="Genomic_DNA"/>
</dbReference>
<protein>
    <submittedName>
        <fullName evidence="2">Magnesium-dependent phosphatase 1</fullName>
    </submittedName>
</protein>
<feature type="region of interest" description="Disordered" evidence="1">
    <location>
        <begin position="450"/>
        <end position="477"/>
    </location>
</feature>
<reference evidence="2" key="1">
    <citation type="submission" date="2023-08" db="EMBL/GenBank/DDBJ databases">
        <title>Reference Genome Resource for the Citrus Pathogen Phytophthora citrophthora.</title>
        <authorList>
            <person name="Moller H."/>
            <person name="Coetzee B."/>
            <person name="Rose L.J."/>
            <person name="Van Niekerk J.M."/>
        </authorList>
    </citation>
    <scope>NUCLEOTIDE SEQUENCE</scope>
    <source>
        <strain evidence="2">STE-U-9442</strain>
    </source>
</reference>
<dbReference type="NCBIfam" id="TIGR01685">
    <property type="entry name" value="MDP-1"/>
    <property type="match status" value="1"/>
</dbReference>
<dbReference type="SUPFAM" id="SSF56784">
    <property type="entry name" value="HAD-like"/>
    <property type="match status" value="2"/>
</dbReference>
<feature type="compositionally biased region" description="Low complexity" evidence="1">
    <location>
        <begin position="459"/>
        <end position="472"/>
    </location>
</feature>
<dbReference type="Gene3D" id="3.40.50.1000">
    <property type="entry name" value="HAD superfamily/HAD-like"/>
    <property type="match status" value="2"/>
</dbReference>
<dbReference type="GO" id="GO:0003993">
    <property type="term" value="F:acid phosphatase activity"/>
    <property type="evidence" value="ECO:0007669"/>
    <property type="project" value="TreeGrafter"/>
</dbReference>
<dbReference type="AlphaFoldDB" id="A0AAD9GTH7"/>
<keyword evidence="3" id="KW-1185">Reference proteome</keyword>
<name>A0AAD9GTH7_9STRA</name>
<evidence type="ECO:0000256" key="1">
    <source>
        <dbReference type="SAM" id="MobiDB-lite"/>
    </source>
</evidence>
<dbReference type="SFLD" id="SFLDS00003">
    <property type="entry name" value="Haloacid_Dehalogenase"/>
    <property type="match status" value="2"/>
</dbReference>
<dbReference type="Gene3D" id="2.40.50.140">
    <property type="entry name" value="Nucleic acid-binding proteins"/>
    <property type="match status" value="1"/>
</dbReference>
<dbReference type="SFLD" id="SFLDG01129">
    <property type="entry name" value="C1.5:_HAD__Beta-PGM__Phosphata"/>
    <property type="match status" value="2"/>
</dbReference>
<feature type="compositionally biased region" description="Acidic residues" evidence="1">
    <location>
        <begin position="331"/>
        <end position="346"/>
    </location>
</feature>
<organism evidence="2 3">
    <name type="scientific">Phytophthora citrophthora</name>
    <dbReference type="NCBI Taxonomy" id="4793"/>
    <lineage>
        <taxon>Eukaryota</taxon>
        <taxon>Sar</taxon>
        <taxon>Stramenopiles</taxon>
        <taxon>Oomycota</taxon>
        <taxon>Peronosporomycetes</taxon>
        <taxon>Peronosporales</taxon>
        <taxon>Peronosporaceae</taxon>
        <taxon>Phytophthora</taxon>
    </lineage>
</organism>
<proteinExistence type="predicted"/>
<dbReference type="Proteomes" id="UP001259832">
    <property type="component" value="Unassembled WGS sequence"/>
</dbReference>
<evidence type="ECO:0000313" key="3">
    <source>
        <dbReference type="Proteomes" id="UP001259832"/>
    </source>
</evidence>
<accession>A0AAD9GTH7</accession>
<dbReference type="SFLD" id="SFLDG01131">
    <property type="entry name" value="C1.5.2:_MDP_Like"/>
    <property type="match status" value="2"/>
</dbReference>
<comment type="caution">
    <text evidence="2">The sequence shown here is derived from an EMBL/GenBank/DDBJ whole genome shotgun (WGS) entry which is preliminary data.</text>
</comment>
<dbReference type="Pfam" id="PF12689">
    <property type="entry name" value="Acid_PPase"/>
    <property type="match status" value="2"/>
</dbReference>
<dbReference type="InterPro" id="IPR036412">
    <property type="entry name" value="HAD-like_sf"/>
</dbReference>
<dbReference type="InterPro" id="IPR023214">
    <property type="entry name" value="HAD_sf"/>
</dbReference>
<dbReference type="PANTHER" id="PTHR17901">
    <property type="entry name" value="MAGNESIUM-DEPENDENT PHOSPHATASE 1 MDP1"/>
    <property type="match status" value="1"/>
</dbReference>
<gene>
    <name evidence="2" type="ORF">P3T76_004192</name>
</gene>
<feature type="region of interest" description="Disordered" evidence="1">
    <location>
        <begin position="326"/>
        <end position="349"/>
    </location>
</feature>